<dbReference type="PANTHER" id="PTHR32294:SF0">
    <property type="entry name" value="DNA POLYMERASE III SUBUNIT ALPHA"/>
    <property type="match status" value="1"/>
</dbReference>
<dbReference type="SMART" id="SM00481">
    <property type="entry name" value="POLIIIAc"/>
    <property type="match status" value="1"/>
</dbReference>
<dbReference type="GO" id="GO:0006260">
    <property type="term" value="P:DNA replication"/>
    <property type="evidence" value="ECO:0007669"/>
    <property type="project" value="UniProtKB-KW"/>
</dbReference>
<comment type="catalytic activity">
    <reaction evidence="10">
        <text>DNA(n) + a 2'-deoxyribonucleoside 5'-triphosphate = DNA(n+1) + diphosphate</text>
        <dbReference type="Rhea" id="RHEA:22508"/>
        <dbReference type="Rhea" id="RHEA-COMP:17339"/>
        <dbReference type="Rhea" id="RHEA-COMP:17340"/>
        <dbReference type="ChEBI" id="CHEBI:33019"/>
        <dbReference type="ChEBI" id="CHEBI:61560"/>
        <dbReference type="ChEBI" id="CHEBI:173112"/>
        <dbReference type="EC" id="2.7.7.7"/>
    </reaction>
</comment>
<evidence type="ECO:0000256" key="3">
    <source>
        <dbReference type="ARBA" id="ARBA00012417"/>
    </source>
</evidence>
<dbReference type="CDD" id="cd12113">
    <property type="entry name" value="PHP_PolIIIA_DnaE3"/>
    <property type="match status" value="1"/>
</dbReference>
<comment type="similarity">
    <text evidence="2">Belongs to the DNA polymerase type-C family. DnaE subfamily.</text>
</comment>
<organism evidence="12 13">
    <name type="scientific">Zongyangia hominis</name>
    <dbReference type="NCBI Taxonomy" id="2763677"/>
    <lineage>
        <taxon>Bacteria</taxon>
        <taxon>Bacillati</taxon>
        <taxon>Bacillota</taxon>
        <taxon>Clostridia</taxon>
        <taxon>Eubacteriales</taxon>
        <taxon>Oscillospiraceae</taxon>
        <taxon>Zongyangia</taxon>
    </lineage>
</organism>
<dbReference type="Pfam" id="PF02811">
    <property type="entry name" value="PHP"/>
    <property type="match status" value="1"/>
</dbReference>
<feature type="domain" description="Polymerase/histidinol phosphatase N-terminal" evidence="11">
    <location>
        <begin position="5"/>
        <end position="72"/>
    </location>
</feature>
<dbReference type="CDD" id="cd04485">
    <property type="entry name" value="DnaE_OBF"/>
    <property type="match status" value="1"/>
</dbReference>
<sequence>MDEFVHLHVHSEYSLLDGACRIKRLVQKAKDLGQTAVAITDHGVMYGVIDFYKECKKQGVKPIIGCEVYVAPRTRFDKVHRIDNNPYHLVLLCKNNEGYQNLIQIVSQAFIDGYYFKPRVDWELLEKYSGGLICLSACLAGEIPRLLMAGDYDKAKEVAARYRDLFGKDDYFIEIQDHGIEEQQRILPDLYRLAKEVGVGLVATNDAHYIDKEDAEMQHVLICIQTNTTVDNKDGLEFPTQEFYIKSGEEMKKLFPGHEEAIRNTAKIAACCEVEFEFGVTKLPLFVAPDGRDNVEYFEDRCWKGLQKHYGEHPDPQVVERLEYELGVIKKMGYVDYFLIVSDFIQYAKDHDIPVGPGRGSGAGSIAAYCIGITGIDPIRYQLLFERFLNPERVSMPDFDIDFCYERRPEVIDYVVRKYGSDHVAQIITFGTMAARGAIRDVGRAMNIPYQTVDTVAKQVPADLGITLDKALQKSTDFAATYHSDPEITRLIDMARKLEGMPRHASTHAAGVVITRDPVSSYVPLSMNDEAIVTQFTMTTLEELGLLKMDFLGLRNLTVIDDAEKMLRKRGVVIDMAHVPLDDKEVFRMLAQGLTEGVFQFESAGMRQVLMNLGPESIEDMIAVISLYRPGPMDSIPTYVENRHHPEKVTYKHPLLEPILNVTYGCIVYQEQVMQICRELAGFSYGRADLVRRAMSKKKHDIMEKERKNFIYGAQDEEGHLICKGCVRNGVSEEIATSIFDEMSSFASYAFNKSHAAAYAFVAYQTAYLKCHYPKEYMAALLTSVLDNTNKIIEYIGECKKLGLEVLKPDVNQSQDGFSVSGEGIRFGLVAVKNLGRGFIRDLIAEREEHGPYENFADFCERMYGKDLNRRTMESLIKCGALDGFGLNRRQMLMSSEGLLAAIDQQRRQNVEGQVSLFDAGPAAPQSEYNILDVPDLDLHEKLKMERETTGLYITDHPISAYMGLLKEIGGATFGDIKAGIEMHDKRFADGAYLNVIATVGSKKVKITRNNATMAFVQLEDMTSSMEMLVFPQVFEENRSLLQEGAVICARCRLSIREEEDPKLICERVTITDHAKELMLRAHTTKRRQPSAGGKNGLYLVAPSQESKTFLKAKNLLGIFEGAFPVYVYFEDKKRWMLAPKSLWVDMNQVLLDELGRILGSEKVKIRDNSQ</sequence>
<dbReference type="PANTHER" id="PTHR32294">
    <property type="entry name" value="DNA POLYMERASE III SUBUNIT ALPHA"/>
    <property type="match status" value="1"/>
</dbReference>
<dbReference type="Pfam" id="PF14579">
    <property type="entry name" value="HHH_6"/>
    <property type="match status" value="1"/>
</dbReference>
<dbReference type="EMBL" id="JACRTC010000001">
    <property type="protein sequence ID" value="MBC8569529.1"/>
    <property type="molecule type" value="Genomic_DNA"/>
</dbReference>
<dbReference type="RefSeq" id="WP_262396626.1">
    <property type="nucleotide sequence ID" value="NZ_JACRTC010000001.1"/>
</dbReference>
<evidence type="ECO:0000256" key="2">
    <source>
        <dbReference type="ARBA" id="ARBA00009496"/>
    </source>
</evidence>
<keyword evidence="6 12" id="KW-0548">Nucleotidyltransferase</keyword>
<comment type="subcellular location">
    <subcellularLocation>
        <location evidence="1">Cytoplasm</location>
    </subcellularLocation>
</comment>
<evidence type="ECO:0000256" key="7">
    <source>
        <dbReference type="ARBA" id="ARBA00022705"/>
    </source>
</evidence>
<gene>
    <name evidence="12" type="ORF">H8709_01620</name>
</gene>
<dbReference type="AlphaFoldDB" id="A0A926EC51"/>
<dbReference type="Gene3D" id="1.10.10.1600">
    <property type="entry name" value="Bacterial DNA polymerase III alpha subunit, thumb domain"/>
    <property type="match status" value="1"/>
</dbReference>
<dbReference type="InterPro" id="IPR040982">
    <property type="entry name" value="DNA_pol3_finger"/>
</dbReference>
<comment type="caution">
    <text evidence="12">The sequence shown here is derived from an EMBL/GenBank/DDBJ whole genome shotgun (WGS) entry which is preliminary data.</text>
</comment>
<dbReference type="InterPro" id="IPR029460">
    <property type="entry name" value="DNAPol_HHH"/>
</dbReference>
<dbReference type="InterPro" id="IPR004805">
    <property type="entry name" value="DnaE2/DnaE/PolC"/>
</dbReference>
<keyword evidence="8" id="KW-0239">DNA-directed DNA polymerase</keyword>
<keyword evidence="7" id="KW-0235">DNA replication</keyword>
<evidence type="ECO:0000256" key="4">
    <source>
        <dbReference type="ARBA" id="ARBA00019114"/>
    </source>
</evidence>
<dbReference type="GO" id="GO:0005737">
    <property type="term" value="C:cytoplasm"/>
    <property type="evidence" value="ECO:0007669"/>
    <property type="project" value="UniProtKB-SubCell"/>
</dbReference>
<reference evidence="12" key="1">
    <citation type="submission" date="2020-08" db="EMBL/GenBank/DDBJ databases">
        <title>Genome public.</title>
        <authorList>
            <person name="Liu C."/>
            <person name="Sun Q."/>
        </authorList>
    </citation>
    <scope>NUCLEOTIDE SEQUENCE</scope>
    <source>
        <strain evidence="12">NSJ-54</strain>
    </source>
</reference>
<dbReference type="NCBIfam" id="TIGR00594">
    <property type="entry name" value="polc"/>
    <property type="match status" value="1"/>
</dbReference>
<dbReference type="Pfam" id="PF17657">
    <property type="entry name" value="DNA_pol3_finger"/>
    <property type="match status" value="1"/>
</dbReference>
<dbReference type="InterPro" id="IPR004013">
    <property type="entry name" value="PHP_dom"/>
</dbReference>
<dbReference type="Gene3D" id="1.10.150.870">
    <property type="match status" value="1"/>
</dbReference>
<keyword evidence="13" id="KW-1185">Reference proteome</keyword>
<dbReference type="Pfam" id="PF07733">
    <property type="entry name" value="DNA_pol3_alpha"/>
    <property type="match status" value="1"/>
</dbReference>
<dbReference type="NCBIfam" id="NF004226">
    <property type="entry name" value="PRK05673.1"/>
    <property type="match status" value="1"/>
</dbReference>
<dbReference type="InterPro" id="IPR011708">
    <property type="entry name" value="DNA_pol3_alpha_NTPase_dom"/>
</dbReference>
<dbReference type="SUPFAM" id="SSF89550">
    <property type="entry name" value="PHP domain-like"/>
    <property type="match status" value="1"/>
</dbReference>
<dbReference type="InterPro" id="IPR003141">
    <property type="entry name" value="Pol/His_phosphatase_N"/>
</dbReference>
<evidence type="ECO:0000256" key="9">
    <source>
        <dbReference type="ARBA" id="ARBA00025611"/>
    </source>
</evidence>
<dbReference type="Proteomes" id="UP000660861">
    <property type="component" value="Unassembled WGS sequence"/>
</dbReference>
<evidence type="ECO:0000256" key="10">
    <source>
        <dbReference type="ARBA" id="ARBA00049244"/>
    </source>
</evidence>
<evidence type="ECO:0000256" key="5">
    <source>
        <dbReference type="ARBA" id="ARBA00022679"/>
    </source>
</evidence>
<dbReference type="Pfam" id="PF01336">
    <property type="entry name" value="tRNA_anti-codon"/>
    <property type="match status" value="1"/>
</dbReference>
<dbReference type="EC" id="2.7.7.7" evidence="3"/>
<dbReference type="GO" id="GO:0008408">
    <property type="term" value="F:3'-5' exonuclease activity"/>
    <property type="evidence" value="ECO:0007669"/>
    <property type="project" value="InterPro"/>
</dbReference>
<dbReference type="InterPro" id="IPR004365">
    <property type="entry name" value="NA-bd_OB_tRNA"/>
</dbReference>
<name>A0A926EC51_9FIRM</name>
<evidence type="ECO:0000256" key="6">
    <source>
        <dbReference type="ARBA" id="ARBA00022695"/>
    </source>
</evidence>
<accession>A0A926EC51</accession>
<evidence type="ECO:0000259" key="11">
    <source>
        <dbReference type="SMART" id="SM00481"/>
    </source>
</evidence>
<dbReference type="GO" id="GO:0003676">
    <property type="term" value="F:nucleic acid binding"/>
    <property type="evidence" value="ECO:0007669"/>
    <property type="project" value="InterPro"/>
</dbReference>
<protein>
    <recommendedName>
        <fullName evidence="4">DNA polymerase III subunit alpha</fullName>
        <ecNumber evidence="3">2.7.7.7</ecNumber>
    </recommendedName>
</protein>
<dbReference type="InterPro" id="IPR016195">
    <property type="entry name" value="Pol/histidinol_Pase-like"/>
</dbReference>
<keyword evidence="5 12" id="KW-0808">Transferase</keyword>
<evidence type="ECO:0000313" key="13">
    <source>
        <dbReference type="Proteomes" id="UP000660861"/>
    </source>
</evidence>
<dbReference type="InterPro" id="IPR041931">
    <property type="entry name" value="DNA_pol3_alpha_thumb_dom"/>
</dbReference>
<dbReference type="GO" id="GO:0003887">
    <property type="term" value="F:DNA-directed DNA polymerase activity"/>
    <property type="evidence" value="ECO:0007669"/>
    <property type="project" value="UniProtKB-KW"/>
</dbReference>
<evidence type="ECO:0000256" key="1">
    <source>
        <dbReference type="ARBA" id="ARBA00004496"/>
    </source>
</evidence>
<evidence type="ECO:0000313" key="12">
    <source>
        <dbReference type="EMBL" id="MBC8569529.1"/>
    </source>
</evidence>
<dbReference type="NCBIfam" id="NF005298">
    <property type="entry name" value="PRK06826.1"/>
    <property type="match status" value="1"/>
</dbReference>
<proteinExistence type="inferred from homology"/>
<dbReference type="Gene3D" id="3.20.20.140">
    <property type="entry name" value="Metal-dependent hydrolases"/>
    <property type="match status" value="1"/>
</dbReference>
<evidence type="ECO:0000256" key="8">
    <source>
        <dbReference type="ARBA" id="ARBA00022932"/>
    </source>
</evidence>
<comment type="function">
    <text evidence="9">DNA polymerase III is a complex, multichain enzyme responsible for most of the replicative synthesis in bacteria. This DNA polymerase also exhibits 3' to 5' exonuclease activity. The alpha chain is the DNA polymerase.</text>
</comment>